<evidence type="ECO:0000313" key="5">
    <source>
        <dbReference type="Proteomes" id="UP000000321"/>
    </source>
</evidence>
<feature type="domain" description="Cell wall hydrolase SleB" evidence="3">
    <location>
        <begin position="59"/>
        <end position="136"/>
    </location>
</feature>
<reference evidence="4 5" key="1">
    <citation type="journal article" date="2008" name="Appl. Environ. Microbiol.">
        <title>Genomic insights into Mn(II) oxidation by the marine alphaproteobacterium Aurantimonas sp. strain SI85-9A1.</title>
        <authorList>
            <person name="Dick G.J."/>
            <person name="Podell S."/>
            <person name="Johnson H.A."/>
            <person name="Rivera-Espinoza Y."/>
            <person name="Bernier-Latmani R."/>
            <person name="McCarthy J.K."/>
            <person name="Torpey J.W."/>
            <person name="Clement B.G."/>
            <person name="Gaasterland T."/>
            <person name="Tebo B.M."/>
        </authorList>
    </citation>
    <scope>NUCLEOTIDE SEQUENCE [LARGE SCALE GENOMIC DNA]</scope>
    <source>
        <strain evidence="4 5">SI85-9A1</strain>
    </source>
</reference>
<dbReference type="AlphaFoldDB" id="Q1YDN8"/>
<evidence type="ECO:0000256" key="1">
    <source>
        <dbReference type="SAM" id="MobiDB-lite"/>
    </source>
</evidence>
<feature type="region of interest" description="Disordered" evidence="1">
    <location>
        <begin position="193"/>
        <end position="218"/>
    </location>
</feature>
<evidence type="ECO:0000256" key="2">
    <source>
        <dbReference type="SAM" id="SignalP"/>
    </source>
</evidence>
<feature type="compositionally biased region" description="Low complexity" evidence="1">
    <location>
        <begin position="249"/>
        <end position="262"/>
    </location>
</feature>
<proteinExistence type="predicted"/>
<dbReference type="OrthoDB" id="8433080at2"/>
<comment type="caution">
    <text evidence="4">The sequence shown here is derived from an EMBL/GenBank/DDBJ whole genome shotgun (WGS) entry which is preliminary data.</text>
</comment>
<evidence type="ECO:0000313" key="4">
    <source>
        <dbReference type="EMBL" id="EAS48431.1"/>
    </source>
</evidence>
<dbReference type="Gene3D" id="1.10.10.2520">
    <property type="entry name" value="Cell wall hydrolase SleB, domain 1"/>
    <property type="match status" value="1"/>
</dbReference>
<sequence length="281" mass="29275">MSTLSIRGRLPALATLLSAAVLSGCVGAPEIEEVVSPLSYGPSQECLARAMFFESNRSSREGMLAVGTVVMNRVGSPSYPDSVCDVVAQPKQFAPGVMTRDMGAGKELAMQTAHEVLSGKRHAAVGDAKFFHTAGLSFGYGNMHYKVIAGGNAFYQKISRDQRSAGFRMASQAEVRKKGAAAAIDEVRTAAVAPSPEQDTSSPAGLATATAMAPRQTTRQEANPFLTLWQGLTEQPARADSGKGGRVRAAAAAAPTQDAADTATLDARMQALPGVQTATAD</sequence>
<gene>
    <name evidence="4" type="ORF">SI859A1_00068</name>
</gene>
<protein>
    <recommendedName>
        <fullName evidence="3">Cell wall hydrolase SleB domain-containing protein</fullName>
    </recommendedName>
</protein>
<accession>Q1YDN8</accession>
<feature type="chain" id="PRO_5004197531" description="Cell wall hydrolase SleB domain-containing protein" evidence="2">
    <location>
        <begin position="29"/>
        <end position="281"/>
    </location>
</feature>
<feature type="region of interest" description="Disordered" evidence="1">
    <location>
        <begin position="235"/>
        <end position="262"/>
    </location>
</feature>
<feature type="signal peptide" evidence="2">
    <location>
        <begin position="1"/>
        <end position="28"/>
    </location>
</feature>
<dbReference type="Pfam" id="PF07486">
    <property type="entry name" value="Hydrolase_2"/>
    <property type="match status" value="1"/>
</dbReference>
<organism evidence="4 5">
    <name type="scientific">Aurantimonas manganoxydans (strain ATCC BAA-1229 / DSM 21871 / SI85-9A1)</name>
    <dbReference type="NCBI Taxonomy" id="287752"/>
    <lineage>
        <taxon>Bacteria</taxon>
        <taxon>Pseudomonadati</taxon>
        <taxon>Pseudomonadota</taxon>
        <taxon>Alphaproteobacteria</taxon>
        <taxon>Hyphomicrobiales</taxon>
        <taxon>Aurantimonadaceae</taxon>
        <taxon>Aurantimonas</taxon>
    </lineage>
</organism>
<dbReference type="InterPro" id="IPR042047">
    <property type="entry name" value="SleB_dom1"/>
</dbReference>
<keyword evidence="2" id="KW-0732">Signal</keyword>
<dbReference type="GO" id="GO:0016787">
    <property type="term" value="F:hydrolase activity"/>
    <property type="evidence" value="ECO:0007669"/>
    <property type="project" value="InterPro"/>
</dbReference>
<dbReference type="PROSITE" id="PS51257">
    <property type="entry name" value="PROKAR_LIPOPROTEIN"/>
    <property type="match status" value="1"/>
</dbReference>
<dbReference type="InterPro" id="IPR011105">
    <property type="entry name" value="Cell_wall_hydrolase_SleB"/>
</dbReference>
<name>Q1YDN8_AURMS</name>
<dbReference type="RefSeq" id="WP_009207957.1">
    <property type="nucleotide sequence ID" value="NZ_BBWP01000035.1"/>
</dbReference>
<dbReference type="EMBL" id="AAPJ01000011">
    <property type="protein sequence ID" value="EAS48431.1"/>
    <property type="molecule type" value="Genomic_DNA"/>
</dbReference>
<keyword evidence="5" id="KW-1185">Reference proteome</keyword>
<evidence type="ECO:0000259" key="3">
    <source>
        <dbReference type="Pfam" id="PF07486"/>
    </source>
</evidence>
<dbReference type="BioCyc" id="AURANTIMONAS:SI859A1_00068-MONOMER"/>
<dbReference type="Proteomes" id="UP000000321">
    <property type="component" value="Unassembled WGS sequence"/>
</dbReference>
<dbReference type="HOGENOM" id="CLU_1164534_0_0_5"/>